<protein>
    <submittedName>
        <fullName evidence="9">Transmembrane protein 150A-like</fullName>
    </submittedName>
</protein>
<keyword evidence="4 6" id="KW-1133">Transmembrane helix</keyword>
<reference evidence="9" key="1">
    <citation type="submission" date="2025-08" db="UniProtKB">
        <authorList>
            <consortium name="RefSeq"/>
        </authorList>
    </citation>
    <scope>IDENTIFICATION</scope>
    <source>
        <tissue evidence="9">Sperm</tissue>
    </source>
</reference>
<evidence type="ECO:0000256" key="6">
    <source>
        <dbReference type="SAM" id="Phobius"/>
    </source>
</evidence>
<feature type="transmembrane region" description="Helical" evidence="6">
    <location>
        <begin position="205"/>
        <end position="229"/>
    </location>
</feature>
<accession>A0AAJ7TBX9</accession>
<organism evidence="8 9">
    <name type="scientific">Petromyzon marinus</name>
    <name type="common">Sea lamprey</name>
    <dbReference type="NCBI Taxonomy" id="7757"/>
    <lineage>
        <taxon>Eukaryota</taxon>
        <taxon>Metazoa</taxon>
        <taxon>Chordata</taxon>
        <taxon>Craniata</taxon>
        <taxon>Vertebrata</taxon>
        <taxon>Cyclostomata</taxon>
        <taxon>Hyperoartia</taxon>
        <taxon>Petromyzontiformes</taxon>
        <taxon>Petromyzontidae</taxon>
        <taxon>Petromyzon</taxon>
    </lineage>
</organism>
<gene>
    <name evidence="9" type="primary">LOC116944388</name>
</gene>
<dbReference type="Pfam" id="PF10277">
    <property type="entry name" value="Frag1"/>
    <property type="match status" value="1"/>
</dbReference>
<keyword evidence="5 6" id="KW-0472">Membrane</keyword>
<feature type="transmembrane region" description="Helical" evidence="6">
    <location>
        <begin position="137"/>
        <end position="160"/>
    </location>
</feature>
<dbReference type="PANTHER" id="PTHR21324:SF13">
    <property type="entry name" value="SI:DKEY-228D14.5"/>
    <property type="match status" value="1"/>
</dbReference>
<dbReference type="KEGG" id="pmrn:116944388"/>
<dbReference type="GO" id="GO:0072659">
    <property type="term" value="P:protein localization to plasma membrane"/>
    <property type="evidence" value="ECO:0007669"/>
    <property type="project" value="TreeGrafter"/>
</dbReference>
<comment type="similarity">
    <text evidence="2">Belongs to the DRAM/TMEM150 family.</text>
</comment>
<evidence type="ECO:0000313" key="9">
    <source>
        <dbReference type="RefSeq" id="XP_032813858.1"/>
    </source>
</evidence>
<keyword evidence="3 6" id="KW-0812">Transmembrane</keyword>
<comment type="subcellular location">
    <subcellularLocation>
        <location evidence="1">Endomembrane system</location>
        <topology evidence="1">Multi-pass membrane protein</topology>
    </subcellularLocation>
</comment>
<evidence type="ECO:0000259" key="7">
    <source>
        <dbReference type="Pfam" id="PF10277"/>
    </source>
</evidence>
<dbReference type="RefSeq" id="XP_032813858.1">
    <property type="nucleotide sequence ID" value="XM_032957967.1"/>
</dbReference>
<dbReference type="GO" id="GO:0012505">
    <property type="term" value="C:endomembrane system"/>
    <property type="evidence" value="ECO:0007669"/>
    <property type="project" value="UniProtKB-SubCell"/>
</dbReference>
<feature type="transmembrane region" description="Helical" evidence="6">
    <location>
        <begin position="106"/>
        <end position="125"/>
    </location>
</feature>
<dbReference type="InterPro" id="IPR050911">
    <property type="entry name" value="DRAM/TMEM150_Autophagy_Mod"/>
</dbReference>
<dbReference type="GO" id="GO:0005886">
    <property type="term" value="C:plasma membrane"/>
    <property type="evidence" value="ECO:0007669"/>
    <property type="project" value="TreeGrafter"/>
</dbReference>
<dbReference type="PANTHER" id="PTHR21324">
    <property type="entry name" value="FASTING-INDUCIBLE INTEGRAL MEMBRANE PROTEIN TM6P1-RELATED"/>
    <property type="match status" value="1"/>
</dbReference>
<proteinExistence type="inferred from homology"/>
<evidence type="ECO:0000256" key="2">
    <source>
        <dbReference type="ARBA" id="ARBA00006565"/>
    </source>
</evidence>
<feature type="transmembrane region" description="Helical" evidence="6">
    <location>
        <begin position="181"/>
        <end position="199"/>
    </location>
</feature>
<evidence type="ECO:0000256" key="1">
    <source>
        <dbReference type="ARBA" id="ARBA00004127"/>
    </source>
</evidence>
<evidence type="ECO:0000313" key="8">
    <source>
        <dbReference type="Proteomes" id="UP001318040"/>
    </source>
</evidence>
<dbReference type="Proteomes" id="UP001318040">
    <property type="component" value="Chromosome 21"/>
</dbReference>
<name>A0AAJ7TBX9_PETMA</name>
<dbReference type="AlphaFoldDB" id="A0AAJ7TBX9"/>
<sequence>MALWCCLPLAFGVISTAGVWTVYGLAVQYGHVCAFSQWSRFIEDCYNETDCCDHDKIPYISATGATRPESALFSIVTTISSIVLALVALLLHGLTVQACGSSRLEHMSRAALACTCLAAVGAFLVGSCPSAGEALRWAHLISAAICMAAGTVAAGLQTLVSWKLQGGVASWVQPWVAGMRAALCLFLLLTGGLYGFLYVRKEARLLRVAAVCEWAAFSVFCLVFATFALELYGATRATLSALTCKRADSDGMQEHILFGQMSPPN</sequence>
<feature type="transmembrane region" description="Helical" evidence="6">
    <location>
        <begin position="71"/>
        <end position="94"/>
    </location>
</feature>
<evidence type="ECO:0000256" key="4">
    <source>
        <dbReference type="ARBA" id="ARBA00022989"/>
    </source>
</evidence>
<feature type="domain" description="CWH43-like N-terminal" evidence="7">
    <location>
        <begin position="4"/>
        <end position="233"/>
    </location>
</feature>
<evidence type="ECO:0000256" key="5">
    <source>
        <dbReference type="ARBA" id="ARBA00023136"/>
    </source>
</evidence>
<evidence type="ECO:0000256" key="3">
    <source>
        <dbReference type="ARBA" id="ARBA00022692"/>
    </source>
</evidence>
<keyword evidence="8" id="KW-1185">Reference proteome</keyword>
<dbReference type="InterPro" id="IPR019402">
    <property type="entry name" value="CWH43_N"/>
</dbReference>